<name>A0A7W6WBC7_9PROT</name>
<evidence type="ECO:0000259" key="1">
    <source>
        <dbReference type="Pfam" id="PF01507"/>
    </source>
</evidence>
<dbReference type="Pfam" id="PF01507">
    <property type="entry name" value="PAPS_reduct"/>
    <property type="match status" value="1"/>
</dbReference>
<evidence type="ECO:0000313" key="3">
    <source>
        <dbReference type="Proteomes" id="UP000554286"/>
    </source>
</evidence>
<keyword evidence="3" id="KW-1185">Reference proteome</keyword>
<comment type="caution">
    <text evidence="2">The sequence shown here is derived from an EMBL/GenBank/DDBJ whole genome shotgun (WGS) entry which is preliminary data.</text>
</comment>
<gene>
    <name evidence="2" type="ORF">GGD89_003340</name>
</gene>
<evidence type="ECO:0000313" key="2">
    <source>
        <dbReference type="EMBL" id="MBB4267693.1"/>
    </source>
</evidence>
<dbReference type="AlphaFoldDB" id="A0A7W6WBC7"/>
<dbReference type="Gene3D" id="3.40.50.620">
    <property type="entry name" value="HUPs"/>
    <property type="match status" value="1"/>
</dbReference>
<dbReference type="EMBL" id="JACIGK010000032">
    <property type="protein sequence ID" value="MBB4267693.1"/>
    <property type="molecule type" value="Genomic_DNA"/>
</dbReference>
<dbReference type="InterPro" id="IPR014729">
    <property type="entry name" value="Rossmann-like_a/b/a_fold"/>
</dbReference>
<protein>
    <submittedName>
        <fullName evidence="2">DNA sulfur modification protein DndC</fullName>
    </submittedName>
</protein>
<feature type="domain" description="Phosphoadenosine phosphosulphate reductase" evidence="1">
    <location>
        <begin position="123"/>
        <end position="308"/>
    </location>
</feature>
<dbReference type="RefSeq" id="WP_246423186.1">
    <property type="nucleotide sequence ID" value="NZ_JACIGK010000032.1"/>
</dbReference>
<dbReference type="GO" id="GO:0003824">
    <property type="term" value="F:catalytic activity"/>
    <property type="evidence" value="ECO:0007669"/>
    <property type="project" value="InterPro"/>
</dbReference>
<organism evidence="2 3">
    <name type="scientific">Roseospira visakhapatnamensis</name>
    <dbReference type="NCBI Taxonomy" id="390880"/>
    <lineage>
        <taxon>Bacteria</taxon>
        <taxon>Pseudomonadati</taxon>
        <taxon>Pseudomonadota</taxon>
        <taxon>Alphaproteobacteria</taxon>
        <taxon>Rhodospirillales</taxon>
        <taxon>Rhodospirillaceae</taxon>
        <taxon>Roseospira</taxon>
    </lineage>
</organism>
<dbReference type="PANTHER" id="PTHR43196:SF2">
    <property type="entry name" value="PHOSPHOADENOSINE PHOSPHOSULFATE REDUCTASE"/>
    <property type="match status" value="1"/>
</dbReference>
<dbReference type="InterPro" id="IPR002500">
    <property type="entry name" value="PAPS_reduct_dom"/>
</dbReference>
<reference evidence="2 3" key="1">
    <citation type="submission" date="2020-08" db="EMBL/GenBank/DDBJ databases">
        <title>Genome sequencing of Purple Non-Sulfur Bacteria from various extreme environments.</title>
        <authorList>
            <person name="Mayer M."/>
        </authorList>
    </citation>
    <scope>NUCLEOTIDE SEQUENCE [LARGE SCALE GENOMIC DNA]</scope>
    <source>
        <strain evidence="2 3">JA131</strain>
    </source>
</reference>
<proteinExistence type="predicted"/>
<dbReference type="Proteomes" id="UP000554286">
    <property type="component" value="Unassembled WGS sequence"/>
</dbReference>
<sequence length="493" mass="54614">MTPNQTLPDRVWIHPHSYLWHAEPLPEARTYIADDVLAELLDAADNVLEDFMDVMGDPEALSMSLDMAKRGQPCIDGEAEGVMTAARRHPDLFSTSPRMAVGEAMDLTVQSLQAYGPAHDHWCVAWSGGKDSTAALSLLVSLLESGTLDRPRSLTVFYADTRMELPPLAIAAQGIMARLRARGIDVQVVRAPLDRRFLVYMLGRGVPPPNNNTLRWCTRQIKVDPMAAAIAERLAGLDGSVLMITGVRQGESAIRDRRIEMSCSRDGAECGQGWYQQVLPHARGIRGRVATLAPLLHWRVCLVWDWLRIYAPMPEYGGWETAALADAYGGDEAEEINARTGCVGCPLAQRDTALDAILAQPQWAYLKPLKGLRPLWRWLREPRQRLRKPGAERLKSGALAKNPQRMGPLTLEARRAALDMVLDIQGDVNTLARPRGRPEIDILNTEETARIRALIDAGTWPNGWAGDEPRADTWMDTVYQDGTVQPLLEGMGS</sequence>
<dbReference type="SUPFAM" id="SSF52402">
    <property type="entry name" value="Adenine nucleotide alpha hydrolases-like"/>
    <property type="match status" value="1"/>
</dbReference>
<dbReference type="PANTHER" id="PTHR43196">
    <property type="entry name" value="SULFATE ADENYLYLTRANSFERASE SUBUNIT 2"/>
    <property type="match status" value="1"/>
</dbReference>
<dbReference type="InterPro" id="IPR050128">
    <property type="entry name" value="Sulfate_adenylyltrnsfr_sub2"/>
</dbReference>
<accession>A0A7W6WBC7</accession>